<sequence>WHNDIHLNSNQTINKWASRFALGFSTSQPGLTFHPKNINFIGDIYANGKNKGSAASYEIMTDGCGFLNYTALKAVQENMAWENFPTCIQARIGGAKGLFMLHPRHRDPSEEPSIWLTSSQVKIQLNPNKEKWSPVHYVLDVLSGSLTPESSSITYEMIMRIQ</sequence>
<evidence type="ECO:0000259" key="2">
    <source>
        <dbReference type="Pfam" id="PF05183"/>
    </source>
</evidence>
<organism evidence="3 4">
    <name type="scientific">Rhizoctonia solani</name>
    <dbReference type="NCBI Taxonomy" id="456999"/>
    <lineage>
        <taxon>Eukaryota</taxon>
        <taxon>Fungi</taxon>
        <taxon>Dikarya</taxon>
        <taxon>Basidiomycota</taxon>
        <taxon>Agaricomycotina</taxon>
        <taxon>Agaricomycetes</taxon>
        <taxon>Cantharellales</taxon>
        <taxon>Ceratobasidiaceae</taxon>
        <taxon>Rhizoctonia</taxon>
    </lineage>
</organism>
<keyword evidence="1" id="KW-0694">RNA-binding</keyword>
<dbReference type="Pfam" id="PF05183">
    <property type="entry name" value="RdRP"/>
    <property type="match status" value="1"/>
</dbReference>
<dbReference type="InterPro" id="IPR057596">
    <property type="entry name" value="RDRP_core"/>
</dbReference>
<protein>
    <recommendedName>
        <fullName evidence="1">RNA-dependent RNA polymerase</fullName>
        <ecNumber evidence="1">2.7.7.48</ecNumber>
    </recommendedName>
</protein>
<dbReference type="GO" id="GO:0031380">
    <property type="term" value="C:nuclear RNA-directed RNA polymerase complex"/>
    <property type="evidence" value="ECO:0007669"/>
    <property type="project" value="TreeGrafter"/>
</dbReference>
<comment type="similarity">
    <text evidence="1">Belongs to the RdRP family.</text>
</comment>
<gene>
    <name evidence="3" type="ORF">RDB_LOCUS16464</name>
</gene>
<feature type="domain" description="RDRP core" evidence="2">
    <location>
        <begin position="1"/>
        <end position="159"/>
    </location>
</feature>
<dbReference type="GO" id="GO:0003968">
    <property type="term" value="F:RNA-directed RNA polymerase activity"/>
    <property type="evidence" value="ECO:0007669"/>
    <property type="project" value="UniProtKB-KW"/>
</dbReference>
<dbReference type="GO" id="GO:0030422">
    <property type="term" value="P:siRNA processing"/>
    <property type="evidence" value="ECO:0007669"/>
    <property type="project" value="TreeGrafter"/>
</dbReference>
<keyword evidence="1" id="KW-0696">RNA-directed RNA polymerase</keyword>
<dbReference type="EMBL" id="CAJMWS010000084">
    <property type="protein sequence ID" value="CAE6358411.1"/>
    <property type="molecule type" value="Genomic_DNA"/>
</dbReference>
<evidence type="ECO:0000256" key="1">
    <source>
        <dbReference type="RuleBase" id="RU363098"/>
    </source>
</evidence>
<dbReference type="AlphaFoldDB" id="A0A8H2WDC7"/>
<proteinExistence type="inferred from homology"/>
<dbReference type="InterPro" id="IPR007855">
    <property type="entry name" value="RDRP"/>
</dbReference>
<dbReference type="GO" id="GO:0003723">
    <property type="term" value="F:RNA binding"/>
    <property type="evidence" value="ECO:0007669"/>
    <property type="project" value="UniProtKB-KW"/>
</dbReference>
<accession>A0A8H2WDC7</accession>
<evidence type="ECO:0000313" key="3">
    <source>
        <dbReference type="EMBL" id="CAE6358411.1"/>
    </source>
</evidence>
<feature type="non-terminal residue" evidence="3">
    <location>
        <position position="1"/>
    </location>
</feature>
<evidence type="ECO:0000313" key="4">
    <source>
        <dbReference type="Proteomes" id="UP000663846"/>
    </source>
</evidence>
<keyword evidence="1" id="KW-0548">Nucleotidyltransferase</keyword>
<dbReference type="Proteomes" id="UP000663846">
    <property type="component" value="Unassembled WGS sequence"/>
</dbReference>
<dbReference type="EC" id="2.7.7.48" evidence="1"/>
<keyword evidence="1" id="KW-0808">Transferase</keyword>
<dbReference type="PANTHER" id="PTHR23079">
    <property type="entry name" value="RNA-DEPENDENT RNA POLYMERASE"/>
    <property type="match status" value="1"/>
</dbReference>
<comment type="caution">
    <text evidence="3">The sequence shown here is derived from an EMBL/GenBank/DDBJ whole genome shotgun (WGS) entry which is preliminary data.</text>
</comment>
<comment type="catalytic activity">
    <reaction evidence="1">
        <text>RNA(n) + a ribonucleoside 5'-triphosphate = RNA(n+1) + diphosphate</text>
        <dbReference type="Rhea" id="RHEA:21248"/>
        <dbReference type="Rhea" id="RHEA-COMP:14527"/>
        <dbReference type="Rhea" id="RHEA-COMP:17342"/>
        <dbReference type="ChEBI" id="CHEBI:33019"/>
        <dbReference type="ChEBI" id="CHEBI:61557"/>
        <dbReference type="ChEBI" id="CHEBI:140395"/>
        <dbReference type="EC" id="2.7.7.48"/>
    </reaction>
</comment>
<name>A0A8H2WDC7_9AGAM</name>
<dbReference type="PANTHER" id="PTHR23079:SF55">
    <property type="entry name" value="RNA-DIRECTED RNA POLYMERASE"/>
    <property type="match status" value="1"/>
</dbReference>
<reference evidence="3" key="1">
    <citation type="submission" date="2021-01" db="EMBL/GenBank/DDBJ databases">
        <authorList>
            <person name="Kaushik A."/>
        </authorList>
    </citation>
    <scope>NUCLEOTIDE SEQUENCE</scope>
    <source>
        <strain evidence="3">AG1-1C</strain>
    </source>
</reference>